<dbReference type="InterPro" id="IPR009078">
    <property type="entry name" value="Ferritin-like_SF"/>
</dbReference>
<organism evidence="1">
    <name type="scientific">viral metagenome</name>
    <dbReference type="NCBI Taxonomy" id="1070528"/>
    <lineage>
        <taxon>unclassified sequences</taxon>
        <taxon>metagenomes</taxon>
        <taxon>organismal metagenomes</taxon>
    </lineage>
</organism>
<name>A0A6C0JU59_9ZZZZ</name>
<dbReference type="InterPro" id="IPR012347">
    <property type="entry name" value="Ferritin-like"/>
</dbReference>
<dbReference type="InterPro" id="IPR043876">
    <property type="entry name" value="DUF5856"/>
</dbReference>
<evidence type="ECO:0000313" key="1">
    <source>
        <dbReference type="EMBL" id="QHU09079.1"/>
    </source>
</evidence>
<accession>A0A6C0JU59</accession>
<dbReference type="Gene3D" id="1.20.1260.10">
    <property type="match status" value="1"/>
</dbReference>
<dbReference type="Pfam" id="PF19174">
    <property type="entry name" value="DUF5856"/>
    <property type="match status" value="1"/>
</dbReference>
<dbReference type="AlphaFoldDB" id="A0A6C0JU59"/>
<dbReference type="EMBL" id="MN740705">
    <property type="protein sequence ID" value="QHU09079.1"/>
    <property type="molecule type" value="Genomic_DNA"/>
</dbReference>
<proteinExistence type="predicted"/>
<sequence length="140" mass="16741">MNTTRKIKRYLPKSKDMNYLIYRLLQSLMIVKLYHWNTTSYSVHKATDELYGELNTKIDTFIEVLLGKQTTHKNSLLDIHTLQLKTFKHPTSFLKWLEQFKTYLIRLNIIFSSNEHSDLLNIRDEILAELNKITYLLSFK</sequence>
<dbReference type="SUPFAM" id="SSF47240">
    <property type="entry name" value="Ferritin-like"/>
    <property type="match status" value="1"/>
</dbReference>
<protein>
    <submittedName>
        <fullName evidence="1">Uncharacterized protein</fullName>
    </submittedName>
</protein>
<reference evidence="1" key="1">
    <citation type="journal article" date="2020" name="Nature">
        <title>Giant virus diversity and host interactions through global metagenomics.</title>
        <authorList>
            <person name="Schulz F."/>
            <person name="Roux S."/>
            <person name="Paez-Espino D."/>
            <person name="Jungbluth S."/>
            <person name="Walsh D.A."/>
            <person name="Denef V.J."/>
            <person name="McMahon K.D."/>
            <person name="Konstantinidis K.T."/>
            <person name="Eloe-Fadrosh E.A."/>
            <person name="Kyrpides N.C."/>
            <person name="Woyke T."/>
        </authorList>
    </citation>
    <scope>NUCLEOTIDE SEQUENCE</scope>
    <source>
        <strain evidence="1">GVMAG-S-1074260-58</strain>
    </source>
</reference>